<keyword evidence="11 14" id="KW-1133">Transmembrane helix</keyword>
<dbReference type="SMART" id="SM00388">
    <property type="entry name" value="HisKA"/>
    <property type="match status" value="1"/>
</dbReference>
<dbReference type="InterPro" id="IPR050398">
    <property type="entry name" value="HssS/ArlS-like"/>
</dbReference>
<keyword evidence="7 14" id="KW-0812">Transmembrane</keyword>
<evidence type="ECO:0000256" key="10">
    <source>
        <dbReference type="ARBA" id="ARBA00022840"/>
    </source>
</evidence>
<dbReference type="PRINTS" id="PR00344">
    <property type="entry name" value="BCTRLSENSOR"/>
</dbReference>
<dbReference type="GO" id="GO:0016301">
    <property type="term" value="F:kinase activity"/>
    <property type="evidence" value="ECO:0007669"/>
    <property type="project" value="UniProtKB-KW"/>
</dbReference>
<evidence type="ECO:0000256" key="12">
    <source>
        <dbReference type="ARBA" id="ARBA00023012"/>
    </source>
</evidence>
<evidence type="ECO:0000256" key="14">
    <source>
        <dbReference type="SAM" id="Phobius"/>
    </source>
</evidence>
<dbReference type="PROSITE" id="PS50109">
    <property type="entry name" value="HIS_KIN"/>
    <property type="match status" value="1"/>
</dbReference>
<evidence type="ECO:0000256" key="3">
    <source>
        <dbReference type="ARBA" id="ARBA00012438"/>
    </source>
</evidence>
<evidence type="ECO:0000259" key="15">
    <source>
        <dbReference type="PROSITE" id="PS50109"/>
    </source>
</evidence>
<dbReference type="Gene3D" id="1.10.287.130">
    <property type="match status" value="1"/>
</dbReference>
<feature type="transmembrane region" description="Helical" evidence="14">
    <location>
        <begin position="170"/>
        <end position="189"/>
    </location>
</feature>
<evidence type="ECO:0000256" key="5">
    <source>
        <dbReference type="ARBA" id="ARBA00022553"/>
    </source>
</evidence>
<accession>A0ABR9B7S8</accession>
<evidence type="ECO:0000256" key="13">
    <source>
        <dbReference type="ARBA" id="ARBA00023136"/>
    </source>
</evidence>
<evidence type="ECO:0000256" key="11">
    <source>
        <dbReference type="ARBA" id="ARBA00022989"/>
    </source>
</evidence>
<evidence type="ECO:0000313" key="17">
    <source>
        <dbReference type="EMBL" id="MBD8501216.1"/>
    </source>
</evidence>
<evidence type="ECO:0000256" key="7">
    <source>
        <dbReference type="ARBA" id="ARBA00022692"/>
    </source>
</evidence>
<dbReference type="EMBL" id="JACYTN010000044">
    <property type="protein sequence ID" value="MBD8501216.1"/>
    <property type="molecule type" value="Genomic_DNA"/>
</dbReference>
<dbReference type="SUPFAM" id="SSF47384">
    <property type="entry name" value="Homodimeric domain of signal transducing histidine kinase"/>
    <property type="match status" value="1"/>
</dbReference>
<dbReference type="InterPro" id="IPR003660">
    <property type="entry name" value="HAMP_dom"/>
</dbReference>
<feature type="domain" description="Histidine kinase" evidence="15">
    <location>
        <begin position="250"/>
        <end position="465"/>
    </location>
</feature>
<feature type="domain" description="HAMP" evidence="16">
    <location>
        <begin position="190"/>
        <end position="242"/>
    </location>
</feature>
<dbReference type="InterPro" id="IPR005467">
    <property type="entry name" value="His_kinase_dom"/>
</dbReference>
<dbReference type="CDD" id="cd00082">
    <property type="entry name" value="HisKA"/>
    <property type="match status" value="1"/>
</dbReference>
<keyword evidence="5" id="KW-0597">Phosphoprotein</keyword>
<dbReference type="SMART" id="SM00304">
    <property type="entry name" value="HAMP"/>
    <property type="match status" value="1"/>
</dbReference>
<keyword evidence="8" id="KW-0547">Nucleotide-binding</keyword>
<gene>
    <name evidence="17" type="ORF">IFO66_23360</name>
</gene>
<keyword evidence="9 17" id="KW-0418">Kinase</keyword>
<protein>
    <recommendedName>
        <fullName evidence="3">histidine kinase</fullName>
        <ecNumber evidence="3">2.7.13.3</ecNumber>
    </recommendedName>
</protein>
<dbReference type="PANTHER" id="PTHR45528">
    <property type="entry name" value="SENSOR HISTIDINE KINASE CPXA"/>
    <property type="match status" value="1"/>
</dbReference>
<evidence type="ECO:0000313" key="18">
    <source>
        <dbReference type="Proteomes" id="UP000634529"/>
    </source>
</evidence>
<organism evidence="17 18">
    <name type="scientific">Paenibacillus arenosi</name>
    <dbReference type="NCBI Taxonomy" id="2774142"/>
    <lineage>
        <taxon>Bacteria</taxon>
        <taxon>Bacillati</taxon>
        <taxon>Bacillota</taxon>
        <taxon>Bacilli</taxon>
        <taxon>Bacillales</taxon>
        <taxon>Paenibacillaceae</taxon>
        <taxon>Paenibacillus</taxon>
    </lineage>
</organism>
<evidence type="ECO:0000256" key="2">
    <source>
        <dbReference type="ARBA" id="ARBA00004651"/>
    </source>
</evidence>
<feature type="transmembrane region" description="Helical" evidence="14">
    <location>
        <begin position="12"/>
        <end position="33"/>
    </location>
</feature>
<evidence type="ECO:0000256" key="6">
    <source>
        <dbReference type="ARBA" id="ARBA00022679"/>
    </source>
</evidence>
<keyword evidence="13 14" id="KW-0472">Membrane</keyword>
<sequence length="466" mass="52915">MRLNLNLKFTLFIAGLLLLTIGAISFFVLQGVADYQHEQREISMQKQADFANQHIQERLAAGSRLDSQLFLQMQGQRLASEIGTSSAMRVLLYDMTGTKVGDSLPIVERTTAVEDALRYALQNKIAYFIKGETMEYLAPLQGADEQIGVIHFQVSVHDEQAFYNNLVSRFIVVGVIVLVSSLVLGLLYMNRQAQAIVQLKQATDHIRNGKYLTSPTLQRQDELGELSRGIFEMNTAIQTSIEGQRNFINNISHEFKTPLTSIKAYTDLLAMYQDDPNLIREARAAIEKESARLYDLVQKVLQLAALDKYEFEQHPEQVELQALIEDLCSRMKGKADKFGLTMTTQLQPSIVWADRESIIHIFINVLDNAIKYNIEGGRITVTNRIFDDRVEIQFRDTGIGIPLERREKIFDPFYTVNKDRARQSGGTGLGLALVQQFVRKQQGTIRIEDHLDQGTSFIITFQLYKP</sequence>
<evidence type="ECO:0000256" key="1">
    <source>
        <dbReference type="ARBA" id="ARBA00000085"/>
    </source>
</evidence>
<dbReference type="Pfam" id="PF00512">
    <property type="entry name" value="HisKA"/>
    <property type="match status" value="1"/>
</dbReference>
<comment type="subcellular location">
    <subcellularLocation>
        <location evidence="2">Cell membrane</location>
        <topology evidence="2">Multi-pass membrane protein</topology>
    </subcellularLocation>
</comment>
<comment type="catalytic activity">
    <reaction evidence="1">
        <text>ATP + protein L-histidine = ADP + protein N-phospho-L-histidine.</text>
        <dbReference type="EC" id="2.7.13.3"/>
    </reaction>
</comment>
<dbReference type="Pfam" id="PF02518">
    <property type="entry name" value="HATPase_c"/>
    <property type="match status" value="1"/>
</dbReference>
<dbReference type="Gene3D" id="3.30.565.10">
    <property type="entry name" value="Histidine kinase-like ATPase, C-terminal domain"/>
    <property type="match status" value="1"/>
</dbReference>
<dbReference type="PANTHER" id="PTHR45528:SF1">
    <property type="entry name" value="SENSOR HISTIDINE KINASE CPXA"/>
    <property type="match status" value="1"/>
</dbReference>
<evidence type="ECO:0000256" key="9">
    <source>
        <dbReference type="ARBA" id="ARBA00022777"/>
    </source>
</evidence>
<keyword evidence="10" id="KW-0067">ATP-binding</keyword>
<name>A0ABR9B7S8_9BACL</name>
<dbReference type="InterPro" id="IPR036097">
    <property type="entry name" value="HisK_dim/P_sf"/>
</dbReference>
<keyword evidence="18" id="KW-1185">Reference proteome</keyword>
<dbReference type="CDD" id="cd00075">
    <property type="entry name" value="HATPase"/>
    <property type="match status" value="1"/>
</dbReference>
<keyword evidence="6" id="KW-0808">Transferase</keyword>
<comment type="caution">
    <text evidence="17">The sequence shown here is derived from an EMBL/GenBank/DDBJ whole genome shotgun (WGS) entry which is preliminary data.</text>
</comment>
<evidence type="ECO:0000256" key="4">
    <source>
        <dbReference type="ARBA" id="ARBA00022475"/>
    </source>
</evidence>
<keyword evidence="4" id="KW-1003">Cell membrane</keyword>
<proteinExistence type="predicted"/>
<dbReference type="InterPro" id="IPR004358">
    <property type="entry name" value="Sig_transdc_His_kin-like_C"/>
</dbReference>
<dbReference type="InterPro" id="IPR003661">
    <property type="entry name" value="HisK_dim/P_dom"/>
</dbReference>
<dbReference type="EC" id="2.7.13.3" evidence="3"/>
<dbReference type="Gene3D" id="6.10.340.10">
    <property type="match status" value="1"/>
</dbReference>
<dbReference type="SMART" id="SM00387">
    <property type="entry name" value="HATPase_c"/>
    <property type="match status" value="1"/>
</dbReference>
<evidence type="ECO:0000256" key="8">
    <source>
        <dbReference type="ARBA" id="ARBA00022741"/>
    </source>
</evidence>
<dbReference type="SUPFAM" id="SSF55874">
    <property type="entry name" value="ATPase domain of HSP90 chaperone/DNA topoisomerase II/histidine kinase"/>
    <property type="match status" value="1"/>
</dbReference>
<dbReference type="PROSITE" id="PS50885">
    <property type="entry name" value="HAMP"/>
    <property type="match status" value="1"/>
</dbReference>
<evidence type="ECO:0000259" key="16">
    <source>
        <dbReference type="PROSITE" id="PS50885"/>
    </source>
</evidence>
<dbReference type="InterPro" id="IPR036890">
    <property type="entry name" value="HATPase_C_sf"/>
</dbReference>
<dbReference type="Proteomes" id="UP000634529">
    <property type="component" value="Unassembled WGS sequence"/>
</dbReference>
<dbReference type="InterPro" id="IPR003594">
    <property type="entry name" value="HATPase_dom"/>
</dbReference>
<keyword evidence="12" id="KW-0902">Two-component regulatory system</keyword>
<reference evidence="17 18" key="1">
    <citation type="submission" date="2020-09" db="EMBL/GenBank/DDBJ databases">
        <title>Paenibacillus sp. CAU 1523 isolated from sand of Haeundae Beach.</title>
        <authorList>
            <person name="Kim W."/>
        </authorList>
    </citation>
    <scope>NUCLEOTIDE SEQUENCE [LARGE SCALE GENOMIC DNA]</scope>
    <source>
        <strain evidence="17 18">CAU 1523</strain>
    </source>
</reference>